<protein>
    <submittedName>
        <fullName evidence="4">Polysaccharide deacetylase family protein</fullName>
    </submittedName>
</protein>
<name>A0ABW3CJR2_9ACTN</name>
<gene>
    <name evidence="4" type="ORF">ACFQ07_16150</name>
</gene>
<organism evidence="4 5">
    <name type="scientific">Actinomadura adrarensis</name>
    <dbReference type="NCBI Taxonomy" id="1819600"/>
    <lineage>
        <taxon>Bacteria</taxon>
        <taxon>Bacillati</taxon>
        <taxon>Actinomycetota</taxon>
        <taxon>Actinomycetes</taxon>
        <taxon>Streptosporangiales</taxon>
        <taxon>Thermomonosporaceae</taxon>
        <taxon>Actinomadura</taxon>
    </lineage>
</organism>
<evidence type="ECO:0000256" key="1">
    <source>
        <dbReference type="ARBA" id="ARBA00004613"/>
    </source>
</evidence>
<dbReference type="SUPFAM" id="SSF88713">
    <property type="entry name" value="Glycoside hydrolase/deacetylase"/>
    <property type="match status" value="1"/>
</dbReference>
<dbReference type="Gene3D" id="3.20.20.370">
    <property type="entry name" value="Glycoside hydrolase/deacetylase"/>
    <property type="match status" value="1"/>
</dbReference>
<dbReference type="EMBL" id="JBHTIR010002434">
    <property type="protein sequence ID" value="MFD0853771.1"/>
    <property type="molecule type" value="Genomic_DNA"/>
</dbReference>
<dbReference type="InterPro" id="IPR011330">
    <property type="entry name" value="Glyco_hydro/deAcase_b/a-brl"/>
</dbReference>
<evidence type="ECO:0000313" key="4">
    <source>
        <dbReference type="EMBL" id="MFD0853771.1"/>
    </source>
</evidence>
<sequence length="203" mass="22916">RPGTAVAILQEVARQHPGFRPTATFYLTKDLFRASGQEAAALKWLLRNGFELGNHTVNHRNLSTMSKDEVQKEIGDIEARIVQLTGTRTTTLAYPFGAEPKKRSWAQRKDGAYSFKGVFLAGWRPSVSPFSTEFDPLAIPRVRSEGKIKENDCTRYCSTAWLDELDKNPATRYTSDGDPKTITFPRDQEGWLAKEVRGFGRVY</sequence>
<dbReference type="InterPro" id="IPR002509">
    <property type="entry name" value="NODB_dom"/>
</dbReference>
<evidence type="ECO:0000256" key="2">
    <source>
        <dbReference type="ARBA" id="ARBA00022729"/>
    </source>
</evidence>
<evidence type="ECO:0000313" key="5">
    <source>
        <dbReference type="Proteomes" id="UP001597083"/>
    </source>
</evidence>
<feature type="domain" description="NodB homology" evidence="3">
    <location>
        <begin position="1"/>
        <end position="203"/>
    </location>
</feature>
<feature type="non-terminal residue" evidence="4">
    <location>
        <position position="1"/>
    </location>
</feature>
<dbReference type="PANTHER" id="PTHR34216:SF3">
    <property type="entry name" value="POLY-BETA-1,6-N-ACETYL-D-GLUCOSAMINE N-DEACETYLASE"/>
    <property type="match status" value="1"/>
</dbReference>
<dbReference type="PANTHER" id="PTHR34216">
    <property type="match status" value="1"/>
</dbReference>
<proteinExistence type="predicted"/>
<reference evidence="5" key="1">
    <citation type="journal article" date="2019" name="Int. J. Syst. Evol. Microbiol.">
        <title>The Global Catalogue of Microorganisms (GCM) 10K type strain sequencing project: providing services to taxonomists for standard genome sequencing and annotation.</title>
        <authorList>
            <consortium name="The Broad Institute Genomics Platform"/>
            <consortium name="The Broad Institute Genome Sequencing Center for Infectious Disease"/>
            <person name="Wu L."/>
            <person name="Ma J."/>
        </authorList>
    </citation>
    <scope>NUCLEOTIDE SEQUENCE [LARGE SCALE GENOMIC DNA]</scope>
    <source>
        <strain evidence="5">JCM 31696</strain>
    </source>
</reference>
<comment type="subcellular location">
    <subcellularLocation>
        <location evidence="1">Secreted</location>
    </subcellularLocation>
</comment>
<comment type="caution">
    <text evidence="4">The sequence shown here is derived from an EMBL/GenBank/DDBJ whole genome shotgun (WGS) entry which is preliminary data.</text>
</comment>
<dbReference type="Pfam" id="PF01522">
    <property type="entry name" value="Polysacc_deac_1"/>
    <property type="match status" value="1"/>
</dbReference>
<dbReference type="PROSITE" id="PS51677">
    <property type="entry name" value="NODB"/>
    <property type="match status" value="1"/>
</dbReference>
<dbReference type="InterPro" id="IPR051398">
    <property type="entry name" value="Polysacch_Deacetylase"/>
</dbReference>
<keyword evidence="2" id="KW-0732">Signal</keyword>
<evidence type="ECO:0000259" key="3">
    <source>
        <dbReference type="PROSITE" id="PS51677"/>
    </source>
</evidence>
<keyword evidence="5" id="KW-1185">Reference proteome</keyword>
<dbReference type="Proteomes" id="UP001597083">
    <property type="component" value="Unassembled WGS sequence"/>
</dbReference>
<accession>A0ABW3CJR2</accession>